<evidence type="ECO:0000313" key="2">
    <source>
        <dbReference type="EMBL" id="MBD3324909.1"/>
    </source>
</evidence>
<dbReference type="PANTHER" id="PTHR12788">
    <property type="entry name" value="PROTEIN-TYROSINE SULFOTRANSFERASE 2"/>
    <property type="match status" value="1"/>
</dbReference>
<keyword evidence="1" id="KW-0808">Transferase</keyword>
<protein>
    <recommendedName>
        <fullName evidence="4">Sulfotransferase</fullName>
    </recommendedName>
</protein>
<dbReference type="Gene3D" id="3.40.50.300">
    <property type="entry name" value="P-loop containing nucleotide triphosphate hydrolases"/>
    <property type="match status" value="1"/>
</dbReference>
<dbReference type="InterPro" id="IPR026634">
    <property type="entry name" value="TPST-like"/>
</dbReference>
<dbReference type="Proteomes" id="UP000649604">
    <property type="component" value="Unassembled WGS sequence"/>
</dbReference>
<dbReference type="Pfam" id="PF13469">
    <property type="entry name" value="Sulfotransfer_3"/>
    <property type="match status" value="1"/>
</dbReference>
<accession>A0A9D5JVA1</accession>
<evidence type="ECO:0000256" key="1">
    <source>
        <dbReference type="ARBA" id="ARBA00022679"/>
    </source>
</evidence>
<dbReference type="SUPFAM" id="SSF52540">
    <property type="entry name" value="P-loop containing nucleoside triphosphate hydrolases"/>
    <property type="match status" value="1"/>
</dbReference>
<proteinExistence type="predicted"/>
<dbReference type="EMBL" id="WJJP01000318">
    <property type="protein sequence ID" value="MBD3324909.1"/>
    <property type="molecule type" value="Genomic_DNA"/>
</dbReference>
<reference evidence="2" key="1">
    <citation type="submission" date="2019-11" db="EMBL/GenBank/DDBJ databases">
        <title>Microbial mats filling the niche in hypersaline microbial mats.</title>
        <authorList>
            <person name="Wong H.L."/>
            <person name="Macleod F.I."/>
            <person name="White R.A. III"/>
            <person name="Burns B.P."/>
        </authorList>
    </citation>
    <scope>NUCLEOTIDE SEQUENCE</scope>
    <source>
        <strain evidence="2">Rbin_158</strain>
    </source>
</reference>
<organism evidence="2 3">
    <name type="scientific">candidate division KSB3 bacterium</name>
    <dbReference type="NCBI Taxonomy" id="2044937"/>
    <lineage>
        <taxon>Bacteria</taxon>
        <taxon>candidate division KSB3</taxon>
    </lineage>
</organism>
<dbReference type="AlphaFoldDB" id="A0A9D5JVA1"/>
<gene>
    <name evidence="2" type="ORF">GF339_10010</name>
</gene>
<dbReference type="PANTHER" id="PTHR12788:SF10">
    <property type="entry name" value="PROTEIN-TYROSINE SULFOTRANSFERASE"/>
    <property type="match status" value="1"/>
</dbReference>
<name>A0A9D5JVA1_9BACT</name>
<sequence length="324" mass="38247">MPPKICLIGGTGRSGTTILNQIFARHPDLADLQEWRFLTDPDGILDFYAACQIWSPFHYDLRVKRLERLLKRIGKKHPLSTPYFLLQKFRLLEKLTWIVRPSYVHVCATDYCPNFLRLVDELLERLIAFRYQGYWIGMDVIRTDEIRYAPFPDKAAIAQILRNFLEQVIQDVLDDQHVSHYLEKGTWNILWFDQMLELLPEARLVHIYRDPRDVVASSIRQKWMPSDPLQCARIYKDLIGRWENIRRRVPAERVFEIALESLVAAPEKSLKSICEFWEIPWHETLLEVDLSKSHAGRWKQELTPTAQRDIQSLLQQEVTSMGYE</sequence>
<dbReference type="GO" id="GO:0008476">
    <property type="term" value="F:protein-tyrosine sulfotransferase activity"/>
    <property type="evidence" value="ECO:0007669"/>
    <property type="project" value="InterPro"/>
</dbReference>
<dbReference type="InterPro" id="IPR027417">
    <property type="entry name" value="P-loop_NTPase"/>
</dbReference>
<evidence type="ECO:0008006" key="4">
    <source>
        <dbReference type="Google" id="ProtNLM"/>
    </source>
</evidence>
<comment type="caution">
    <text evidence="2">The sequence shown here is derived from an EMBL/GenBank/DDBJ whole genome shotgun (WGS) entry which is preliminary data.</text>
</comment>
<evidence type="ECO:0000313" key="3">
    <source>
        <dbReference type="Proteomes" id="UP000649604"/>
    </source>
</evidence>